<sequence>MHILIDDQITVEVTFTSTHCEEVGERDVVSFDDTHAILNTWEKLAPGRRGFRYAARDESDSEPSTIIIAEASGRSLSMFDIDPHWTGSQTVNGYRWDDLESSLPLKVVD</sequence>
<accession>A0AAU8EHW7</accession>
<organism evidence="1">
    <name type="scientific">Microbacterium phage Judebell</name>
    <dbReference type="NCBI Taxonomy" id="3230835"/>
    <lineage>
        <taxon>Viruses</taxon>
        <taxon>Duplodnaviria</taxon>
        <taxon>Heunggongvirae</taxon>
        <taxon>Uroviricota</taxon>
        <taxon>Caudoviricetes</taxon>
        <taxon>Squashvirus</taxon>
    </lineage>
</organism>
<proteinExistence type="predicted"/>
<protein>
    <submittedName>
        <fullName evidence="1">Uncharacterized protein</fullName>
    </submittedName>
</protein>
<name>A0AAU8EHW7_9CAUD</name>
<dbReference type="EMBL" id="PP946909">
    <property type="protein sequence ID" value="XCG97293.1"/>
    <property type="molecule type" value="Genomic_DNA"/>
</dbReference>
<evidence type="ECO:0000313" key="1">
    <source>
        <dbReference type="EMBL" id="XCG97293.1"/>
    </source>
</evidence>
<reference evidence="1" key="1">
    <citation type="submission" date="2024-06" db="EMBL/GenBank/DDBJ databases">
        <authorList>
            <person name="Logan R."/>
            <person name="Biratu M.A."/>
            <person name="Chestnut P.R."/>
            <person name="Colombo E.M."/>
            <person name="Cuello R.A."/>
            <person name="Duno H.C."/>
            <person name="Karki J."/>
            <person name="Magloire W.D."/>
            <person name="Pozar I.R."/>
            <person name="Rearick M.C."/>
            <person name="Reed J.M."/>
            <person name="Waterman M.J.F."/>
        </authorList>
    </citation>
    <scope>NUCLEOTIDE SEQUENCE</scope>
</reference>